<dbReference type="Pfam" id="PF03456">
    <property type="entry name" value="uDENN"/>
    <property type="match status" value="1"/>
</dbReference>
<dbReference type="Gene3D" id="1.20.58.900">
    <property type="match status" value="2"/>
</dbReference>
<dbReference type="InterPro" id="IPR036392">
    <property type="entry name" value="PLAT/LH2_dom_sf"/>
</dbReference>
<dbReference type="SUPFAM" id="SSF140741">
    <property type="entry name" value="RUN domain-like"/>
    <property type="match status" value="2"/>
</dbReference>
<dbReference type="PANTHER" id="PTHR46070:SF3">
    <property type="entry name" value="DENN DOMAIN-CONTAINING PROTEIN 5B"/>
    <property type="match status" value="1"/>
</dbReference>
<dbReference type="InterPro" id="IPR047278">
    <property type="entry name" value="DEN5A/B"/>
</dbReference>
<dbReference type="CDD" id="cd01757">
    <property type="entry name" value="PLAT_RAB6IP1"/>
    <property type="match status" value="1"/>
</dbReference>
<feature type="domain" description="RUN" evidence="10">
    <location>
        <begin position="707"/>
        <end position="838"/>
    </location>
</feature>
<reference evidence="11" key="3">
    <citation type="submission" date="2025-09" db="UniProtKB">
        <authorList>
            <consortium name="Ensembl"/>
        </authorList>
    </citation>
    <scope>IDENTIFICATION</scope>
</reference>
<evidence type="ECO:0000256" key="5">
    <source>
        <dbReference type="ARBA" id="ARBA00023136"/>
    </source>
</evidence>
<dbReference type="Proteomes" id="UP000314982">
    <property type="component" value="Unassembled WGS sequence"/>
</dbReference>
<dbReference type="SMART" id="SM00799">
    <property type="entry name" value="DENN"/>
    <property type="match status" value="1"/>
</dbReference>
<dbReference type="InterPro" id="IPR001194">
    <property type="entry name" value="cDENN_dom"/>
</dbReference>
<feature type="region of interest" description="Disordered" evidence="7">
    <location>
        <begin position="953"/>
        <end position="975"/>
    </location>
</feature>
<keyword evidence="12" id="KW-1185">Reference proteome</keyword>
<dbReference type="AlphaFoldDB" id="A0A4W5R814"/>
<dbReference type="SMART" id="SM00800">
    <property type="entry name" value="uDENN"/>
    <property type="match status" value="1"/>
</dbReference>
<feature type="domain" description="PLAT" evidence="8">
    <location>
        <begin position="840"/>
        <end position="948"/>
    </location>
</feature>
<evidence type="ECO:0000256" key="6">
    <source>
        <dbReference type="PROSITE-ProRule" id="PRU00152"/>
    </source>
</evidence>
<reference evidence="11" key="2">
    <citation type="submission" date="2025-08" db="UniProtKB">
        <authorList>
            <consortium name="Ensembl"/>
        </authorList>
    </citation>
    <scope>IDENTIFICATION</scope>
</reference>
<gene>
    <name evidence="11" type="primary">DENND5B</name>
</gene>
<keyword evidence="5" id="KW-0472">Membrane</keyword>
<dbReference type="Gene3D" id="2.60.60.20">
    <property type="entry name" value="PLAT/LH2 domain"/>
    <property type="match status" value="1"/>
</dbReference>
<dbReference type="Pfam" id="PF02141">
    <property type="entry name" value="DENN"/>
    <property type="match status" value="1"/>
</dbReference>
<evidence type="ECO:0000259" key="9">
    <source>
        <dbReference type="PROSITE" id="PS50211"/>
    </source>
</evidence>
<evidence type="ECO:0000256" key="3">
    <source>
        <dbReference type="ARBA" id="ARBA00022658"/>
    </source>
</evidence>
<dbReference type="GO" id="GO:0005085">
    <property type="term" value="F:guanyl-nucleotide exchange factor activity"/>
    <property type="evidence" value="ECO:0007669"/>
    <property type="project" value="UniProtKB-KW"/>
</dbReference>
<protein>
    <submittedName>
        <fullName evidence="11">DENN/MADD domain containing 5B</fullName>
    </submittedName>
</protein>
<dbReference type="InterPro" id="IPR043153">
    <property type="entry name" value="DENN_C"/>
</dbReference>
<keyword evidence="3" id="KW-0344">Guanine-nucleotide releasing factor</keyword>
<keyword evidence="4" id="KW-0677">Repeat</keyword>
<dbReference type="PROSITE" id="PS50826">
    <property type="entry name" value="RUN"/>
    <property type="match status" value="2"/>
</dbReference>
<organism evidence="11 12">
    <name type="scientific">Hucho hucho</name>
    <name type="common">huchen</name>
    <dbReference type="NCBI Taxonomy" id="62062"/>
    <lineage>
        <taxon>Eukaryota</taxon>
        <taxon>Metazoa</taxon>
        <taxon>Chordata</taxon>
        <taxon>Craniata</taxon>
        <taxon>Vertebrata</taxon>
        <taxon>Euteleostomi</taxon>
        <taxon>Actinopterygii</taxon>
        <taxon>Neopterygii</taxon>
        <taxon>Teleostei</taxon>
        <taxon>Protacanthopterygii</taxon>
        <taxon>Salmoniformes</taxon>
        <taxon>Salmonidae</taxon>
        <taxon>Salmoninae</taxon>
        <taxon>Hucho</taxon>
    </lineage>
</organism>
<name>A0A4W5R814_9TELE</name>
<feature type="region of interest" description="Disordered" evidence="7">
    <location>
        <begin position="626"/>
        <end position="655"/>
    </location>
</feature>
<dbReference type="SMART" id="SM00801">
    <property type="entry name" value="dDENN"/>
    <property type="match status" value="1"/>
</dbReference>
<evidence type="ECO:0000256" key="7">
    <source>
        <dbReference type="SAM" id="MobiDB-lite"/>
    </source>
</evidence>
<dbReference type="InterPro" id="IPR037516">
    <property type="entry name" value="Tripartite_DENN"/>
</dbReference>
<reference evidence="12" key="1">
    <citation type="submission" date="2018-06" db="EMBL/GenBank/DDBJ databases">
        <title>Genome assembly of Danube salmon.</title>
        <authorList>
            <person name="Macqueen D.J."/>
            <person name="Gundappa M.K."/>
        </authorList>
    </citation>
    <scope>NUCLEOTIDE SEQUENCE [LARGE SCALE GENOMIC DNA]</scope>
</reference>
<evidence type="ECO:0000313" key="12">
    <source>
        <dbReference type="Proteomes" id="UP000314982"/>
    </source>
</evidence>
<dbReference type="SMART" id="SM00593">
    <property type="entry name" value="RUN"/>
    <property type="match status" value="2"/>
</dbReference>
<dbReference type="SUPFAM" id="SSF49723">
    <property type="entry name" value="Lipase/lipooxygenase domain (PLAT/LH2 domain)"/>
    <property type="match status" value="1"/>
</dbReference>
<dbReference type="InterPro" id="IPR037213">
    <property type="entry name" value="Run_dom_sf"/>
</dbReference>
<proteinExistence type="inferred from homology"/>
<evidence type="ECO:0000256" key="1">
    <source>
        <dbReference type="ARBA" id="ARBA00004370"/>
    </source>
</evidence>
<dbReference type="PROSITE" id="PS50095">
    <property type="entry name" value="PLAT"/>
    <property type="match status" value="1"/>
</dbReference>
<dbReference type="GeneTree" id="ENSGT00940000153678"/>
<evidence type="ECO:0000256" key="4">
    <source>
        <dbReference type="ARBA" id="ARBA00022737"/>
    </source>
</evidence>
<dbReference type="GO" id="GO:0031267">
    <property type="term" value="F:small GTPase binding"/>
    <property type="evidence" value="ECO:0007669"/>
    <property type="project" value="InterPro"/>
</dbReference>
<dbReference type="InterPro" id="IPR004012">
    <property type="entry name" value="Run_dom"/>
</dbReference>
<dbReference type="Gene3D" id="3.30.450.200">
    <property type="match status" value="1"/>
</dbReference>
<feature type="domain" description="RUN" evidence="10">
    <location>
        <begin position="1020"/>
        <end position="1156"/>
    </location>
</feature>
<evidence type="ECO:0000259" key="8">
    <source>
        <dbReference type="PROSITE" id="PS50095"/>
    </source>
</evidence>
<dbReference type="Ensembl" id="ENSHHUT00000083119.1">
    <property type="protein sequence ID" value="ENSHHUP00000080544.1"/>
    <property type="gene ID" value="ENSHHUG00000046773.1"/>
</dbReference>
<dbReference type="Pfam" id="PF01477">
    <property type="entry name" value="PLAT"/>
    <property type="match status" value="1"/>
</dbReference>
<dbReference type="InterPro" id="IPR005112">
    <property type="entry name" value="dDENN_dom"/>
</dbReference>
<evidence type="ECO:0000313" key="11">
    <source>
        <dbReference type="Ensembl" id="ENSHHUP00000080544.1"/>
    </source>
</evidence>
<dbReference type="InterPro" id="IPR047277">
    <property type="entry name" value="PLAT_RAB6IP1"/>
</dbReference>
<comment type="subcellular location">
    <subcellularLocation>
        <location evidence="1">Membrane</location>
    </subcellularLocation>
</comment>
<dbReference type="Pfam" id="PF02759">
    <property type="entry name" value="RUN"/>
    <property type="match status" value="2"/>
</dbReference>
<dbReference type="InterPro" id="IPR005113">
    <property type="entry name" value="uDENN_dom"/>
</dbReference>
<dbReference type="InterPro" id="IPR001024">
    <property type="entry name" value="PLAT/LH2_dom"/>
</dbReference>
<evidence type="ECO:0000259" key="10">
    <source>
        <dbReference type="PROSITE" id="PS50826"/>
    </source>
</evidence>
<comment type="similarity">
    <text evidence="2">Belongs to the RAB6IP1 family.</text>
</comment>
<evidence type="ECO:0000256" key="2">
    <source>
        <dbReference type="ARBA" id="ARBA00006664"/>
    </source>
</evidence>
<feature type="domain" description="UDENN" evidence="9">
    <location>
        <begin position="33"/>
        <end position="538"/>
    </location>
</feature>
<sequence>MSGVTSATGSASCRFAQYFVVCGLDTETGLEPEELAGESFEQSPIRRSFKSKVLSHYPESTDRSPFNRDAVNMLCMPRGLSFRSQADSREPRFHSFTVARDDGTHSYGFVHMYYEEVTSAQITAAMQTLHQMHHVEHHSTSSSSPGSFQPARDTLYVSKALCLLTPLPFLLAARHFLSQLHQAVTSHAAPPLPLESYIHNILYEVPAPPPGRSLRFHGVQGPIVCQQPGPGELPLGDYPLGEAFSLLGVENLVRLLTSVLLETQVLLYSQDYQRLMTVAEGITTLLFPFQWQHVYLPILPTPLHHLLDAPVPFLMGIQRRDDLSLLLPSHPPLQANLCFVDIDNHRVDPPEDLPLFPDQLELIQELNEVLLRFGLQPYGTATTKPAPAAPPCFSSLVLEDLMEDRRNGNLGGEELAVLDRLQALARRCGGGGMAGGKTLERAFEEEEEELKAAKMNVQLREVFAGRFTSMFGRYEEFVIHTAPDLESWLGNREGTSNFDKGSFLSAQPATHLHFLSRFLETAMFSSFVDSKVLSRWADREPLQRVFDGRLERERLYNTFEDDPGNRHYRKCTVLLESVQAMERRLLKADHTAIHPHLLDMRIGQGRHQQGCFPRLQADVLAQGHHTNKWSSRYTPKRPLTTETTSGLDNDQREKYSPGRSLCQSKLLDPSPSAVTQTQRGFVEGLLRECRVKVRDLLKASECFPGSRVCEDIMMTFCDVLDLFGCSLFFGTAQIWSRSLRPFVSDWSTVWILLSNGSDSRRLEEGEVGRARAWIHLALEKKLLSQHLKLMLANHDLIRQLYKPCAFLLCEEEREQFLFHLLSLNTVDYLCFTRTFTSISIPYRVVITPMKKLSIAMTMSNPWVCVSGELGDSGVRQIPKNTQEIFFQCQNLGRLSTLQLGQENSGLLAKCLVDCVIVHNEITGHTYRFPCGRWLGKGVGDGSLERVLIGQLVSPGGEEDSGRWTGTPPEQCSPPQSGFTGSLGSLGRKLSSVQVQEDTREAVNNLVKHFHKAEQERGNLTALLCGEEGLVRSLEQFLLHGFKSSRLFQRSVFIWDFVGKFCLHLSTELCDSLCHYANAINASPRNIGKEGKFQLLVCLGVRDRLLPKWLPLLAECHLTAVQYEKSALVRDRAAVHTLSRVLHTLHEFPIALETALVKGVDL</sequence>
<accession>A0A4W5R814</accession>
<dbReference type="GO" id="GO:0016020">
    <property type="term" value="C:membrane"/>
    <property type="evidence" value="ECO:0007669"/>
    <property type="project" value="UniProtKB-SubCell"/>
</dbReference>
<dbReference type="PROSITE" id="PS50211">
    <property type="entry name" value="DENN"/>
    <property type="match status" value="1"/>
</dbReference>
<dbReference type="PANTHER" id="PTHR46070">
    <property type="entry name" value="PINSTRIPE, ISOFORM A"/>
    <property type="match status" value="1"/>
</dbReference>
<comment type="caution">
    <text evidence="6">Lacks conserved residue(s) required for the propagation of feature annotation.</text>
</comment>
<dbReference type="Gene3D" id="3.40.50.11500">
    <property type="match status" value="1"/>
</dbReference>
<dbReference type="Pfam" id="PF03455">
    <property type="entry name" value="dDENN"/>
    <property type="match status" value="1"/>
</dbReference>